<evidence type="ECO:0000313" key="2">
    <source>
        <dbReference type="Proteomes" id="UP000070299"/>
    </source>
</evidence>
<dbReference type="STRING" id="1799789.AX660_17165"/>
<dbReference type="RefSeq" id="WP_068378119.1">
    <property type="nucleotide sequence ID" value="NZ_LSNE01000007.1"/>
</dbReference>
<evidence type="ECO:0000313" key="1">
    <source>
        <dbReference type="EMBL" id="KXI28115.1"/>
    </source>
</evidence>
<dbReference type="EMBL" id="LSNE01000007">
    <property type="protein sequence ID" value="KXI28115.1"/>
    <property type="molecule type" value="Genomic_DNA"/>
</dbReference>
<accession>A0A135ZYR0</accession>
<keyword evidence="2" id="KW-1185">Reference proteome</keyword>
<name>A0A135ZYR0_9ALTE</name>
<reference evidence="2" key="1">
    <citation type="submission" date="2016-02" db="EMBL/GenBank/DDBJ databases">
        <authorList>
            <person name="Schultz-Johansen M."/>
            <person name="Glaring M.A."/>
            <person name="Bech P.K."/>
            <person name="Stougaard P."/>
        </authorList>
    </citation>
    <scope>NUCLEOTIDE SEQUENCE [LARGE SCALE GENOMIC DNA]</scope>
    <source>
        <strain evidence="2">S66</strain>
    </source>
</reference>
<dbReference type="Proteomes" id="UP000070299">
    <property type="component" value="Unassembled WGS sequence"/>
</dbReference>
<proteinExistence type="predicted"/>
<organism evidence="1 2">
    <name type="scientific">Paraglaciecola hydrolytica</name>
    <dbReference type="NCBI Taxonomy" id="1799789"/>
    <lineage>
        <taxon>Bacteria</taxon>
        <taxon>Pseudomonadati</taxon>
        <taxon>Pseudomonadota</taxon>
        <taxon>Gammaproteobacteria</taxon>
        <taxon>Alteromonadales</taxon>
        <taxon>Alteromonadaceae</taxon>
        <taxon>Paraglaciecola</taxon>
    </lineage>
</organism>
<comment type="caution">
    <text evidence="1">The sequence shown here is derived from an EMBL/GenBank/DDBJ whole genome shotgun (WGS) entry which is preliminary data.</text>
</comment>
<sequence>MQTSDSQQVNIFSDDLRQLHFAELCNALYERELHSISQKKFNNISLLQRQIGGLKHHIKRAAYNMLQHQSPLEIDIHNASWQAKQAANCPAKLSEIDKTYLWFQSQTALGVCTAVYVNELGLEHIELDTIDRIDTGKIHLNKFGWFTLDGLPVIQQSESQQTTSQAPKIQLLKPTKNLMLAASCGHSWNHKGRSQPRLLSLRELLLSFSINWKTFR</sequence>
<dbReference type="OrthoDB" id="6321522at2"/>
<dbReference type="AlphaFoldDB" id="A0A135ZYR0"/>
<gene>
    <name evidence="1" type="ORF">AX660_17165</name>
</gene>
<protein>
    <submittedName>
        <fullName evidence="1">Uncharacterized protein</fullName>
    </submittedName>
</protein>